<accession>A0AAV7QSM3</accession>
<proteinExistence type="predicted"/>
<sequence length="142" mass="16192">MKSSPYEEDFFSLSEEDSPIVTKKGVTISKQLKHITREEFMVSADLRHGSLSVTTDRGVHSSTTRMNNCFGAKEIGVHPDINKMSDLHGTKDNINSYNTFANDTKYDDDLDQMDQYIFDPQQTLETEFLDEDLEQQSTSRAI</sequence>
<evidence type="ECO:0000313" key="1">
    <source>
        <dbReference type="EMBL" id="KAJ1143108.1"/>
    </source>
</evidence>
<dbReference type="Proteomes" id="UP001066276">
    <property type="component" value="Chromosome 6"/>
</dbReference>
<reference evidence="1" key="1">
    <citation type="journal article" date="2022" name="bioRxiv">
        <title>Sequencing and chromosome-scale assembly of the giantPleurodeles waltlgenome.</title>
        <authorList>
            <person name="Brown T."/>
            <person name="Elewa A."/>
            <person name="Iarovenko S."/>
            <person name="Subramanian E."/>
            <person name="Araus A.J."/>
            <person name="Petzold A."/>
            <person name="Susuki M."/>
            <person name="Suzuki K.-i.T."/>
            <person name="Hayashi T."/>
            <person name="Toyoda A."/>
            <person name="Oliveira C."/>
            <person name="Osipova E."/>
            <person name="Leigh N.D."/>
            <person name="Simon A."/>
            <person name="Yun M.H."/>
        </authorList>
    </citation>
    <scope>NUCLEOTIDE SEQUENCE</scope>
    <source>
        <strain evidence="1">20211129_DDA</strain>
        <tissue evidence="1">Liver</tissue>
    </source>
</reference>
<gene>
    <name evidence="1" type="ORF">NDU88_009419</name>
</gene>
<evidence type="ECO:0000313" key="2">
    <source>
        <dbReference type="Proteomes" id="UP001066276"/>
    </source>
</evidence>
<dbReference type="AlphaFoldDB" id="A0AAV7QSM3"/>
<dbReference type="EMBL" id="JANPWB010000010">
    <property type="protein sequence ID" value="KAJ1143108.1"/>
    <property type="molecule type" value="Genomic_DNA"/>
</dbReference>
<protein>
    <submittedName>
        <fullName evidence="1">Uncharacterized protein</fullName>
    </submittedName>
</protein>
<comment type="caution">
    <text evidence="1">The sequence shown here is derived from an EMBL/GenBank/DDBJ whole genome shotgun (WGS) entry which is preliminary data.</text>
</comment>
<name>A0AAV7QSM3_PLEWA</name>
<organism evidence="1 2">
    <name type="scientific">Pleurodeles waltl</name>
    <name type="common">Iberian ribbed newt</name>
    <dbReference type="NCBI Taxonomy" id="8319"/>
    <lineage>
        <taxon>Eukaryota</taxon>
        <taxon>Metazoa</taxon>
        <taxon>Chordata</taxon>
        <taxon>Craniata</taxon>
        <taxon>Vertebrata</taxon>
        <taxon>Euteleostomi</taxon>
        <taxon>Amphibia</taxon>
        <taxon>Batrachia</taxon>
        <taxon>Caudata</taxon>
        <taxon>Salamandroidea</taxon>
        <taxon>Salamandridae</taxon>
        <taxon>Pleurodelinae</taxon>
        <taxon>Pleurodeles</taxon>
    </lineage>
</organism>
<keyword evidence="2" id="KW-1185">Reference proteome</keyword>